<reference evidence="2 3" key="1">
    <citation type="journal article" date="2019" name="Int. J. Syst. Evol. Microbiol.">
        <title>The Global Catalogue of Microorganisms (GCM) 10K type strain sequencing project: providing services to taxonomists for standard genome sequencing and annotation.</title>
        <authorList>
            <consortium name="The Broad Institute Genomics Platform"/>
            <consortium name="The Broad Institute Genome Sequencing Center for Infectious Disease"/>
            <person name="Wu L."/>
            <person name="Ma J."/>
        </authorList>
    </citation>
    <scope>NUCLEOTIDE SEQUENCE [LARGE SCALE GENOMIC DNA]</scope>
    <source>
        <strain evidence="2 3">JCM 15313</strain>
    </source>
</reference>
<dbReference type="RefSeq" id="WP_344109349.1">
    <property type="nucleotide sequence ID" value="NZ_BAAAPC010000009.1"/>
</dbReference>
<keyword evidence="1" id="KW-0472">Membrane</keyword>
<dbReference type="EMBL" id="BAAAPC010000009">
    <property type="protein sequence ID" value="GAA1996456.1"/>
    <property type="molecule type" value="Genomic_DNA"/>
</dbReference>
<keyword evidence="1" id="KW-1133">Transmembrane helix</keyword>
<comment type="caution">
    <text evidence="2">The sequence shown here is derived from an EMBL/GenBank/DDBJ whole genome shotgun (WGS) entry which is preliminary data.</text>
</comment>
<dbReference type="Proteomes" id="UP001501585">
    <property type="component" value="Unassembled WGS sequence"/>
</dbReference>
<accession>A0ABN2T389</accession>
<sequence length="66" mass="7052">MIFALLGLFRSRANHQARVGRFLSANAYAVYVLHAVVLVGVGMPLRGWEAIASAKFTVAALVALPV</sequence>
<feature type="transmembrane region" description="Helical" evidence="1">
    <location>
        <begin position="23"/>
        <end position="45"/>
    </location>
</feature>
<keyword evidence="3" id="KW-1185">Reference proteome</keyword>
<evidence type="ECO:0000313" key="3">
    <source>
        <dbReference type="Proteomes" id="UP001501585"/>
    </source>
</evidence>
<evidence type="ECO:0000256" key="1">
    <source>
        <dbReference type="SAM" id="Phobius"/>
    </source>
</evidence>
<proteinExistence type="predicted"/>
<name>A0ABN2T389_9ACTN</name>
<protein>
    <recommendedName>
        <fullName evidence="4">Acyltransferase</fullName>
    </recommendedName>
</protein>
<gene>
    <name evidence="2" type="ORF">GCM10009799_24010</name>
</gene>
<keyword evidence="1" id="KW-0812">Transmembrane</keyword>
<evidence type="ECO:0000313" key="2">
    <source>
        <dbReference type="EMBL" id="GAA1996456.1"/>
    </source>
</evidence>
<evidence type="ECO:0008006" key="4">
    <source>
        <dbReference type="Google" id="ProtNLM"/>
    </source>
</evidence>
<organism evidence="2 3">
    <name type="scientific">Nocardiopsis rhodophaea</name>
    <dbReference type="NCBI Taxonomy" id="280238"/>
    <lineage>
        <taxon>Bacteria</taxon>
        <taxon>Bacillati</taxon>
        <taxon>Actinomycetota</taxon>
        <taxon>Actinomycetes</taxon>
        <taxon>Streptosporangiales</taxon>
        <taxon>Nocardiopsidaceae</taxon>
        <taxon>Nocardiopsis</taxon>
    </lineage>
</organism>